<keyword evidence="3" id="KW-0436">Ligase</keyword>
<dbReference type="InterPro" id="IPR045851">
    <property type="entry name" value="AMP-bd_C_sf"/>
</dbReference>
<reference evidence="3 4" key="1">
    <citation type="journal article" date="2009" name="Proc. Natl. Acad. Sci. U.S.A.">
        <title>Biogeography of the Sulfolobus islandicus pan-genome.</title>
        <authorList>
            <person name="Reno M.L."/>
            <person name="Held N.L."/>
            <person name="Fields C.J."/>
            <person name="Burke P.V."/>
            <person name="Whitaker R.J."/>
        </authorList>
    </citation>
    <scope>NUCLEOTIDE SEQUENCE [LARGE SCALE GENOMIC DNA]</scope>
    <source>
        <strain evidence="4">L.S.2.15 / Lassen #1</strain>
    </source>
</reference>
<protein>
    <submittedName>
        <fullName evidence="3">AMP-dependent synthetase and ligase</fullName>
        <ecNumber evidence="3">6.2.1.26</ecNumber>
    </submittedName>
</protein>
<name>C3MN27_SACI2</name>
<dbReference type="Gene3D" id="3.30.300.30">
    <property type="match status" value="1"/>
</dbReference>
<dbReference type="InterPro" id="IPR025110">
    <property type="entry name" value="AMP-bd_C"/>
</dbReference>
<evidence type="ECO:0000259" key="1">
    <source>
        <dbReference type="Pfam" id="PF00501"/>
    </source>
</evidence>
<dbReference type="EMBL" id="CP001399">
    <property type="protein sequence ID" value="ACP34867.1"/>
    <property type="molecule type" value="Genomic_DNA"/>
</dbReference>
<dbReference type="EC" id="6.2.1.26" evidence="3"/>
<dbReference type="KEGG" id="sis:LS215_0805"/>
<dbReference type="Pfam" id="PF13193">
    <property type="entry name" value="AMP-binding_C"/>
    <property type="match status" value="1"/>
</dbReference>
<dbReference type="Gene3D" id="3.40.50.12780">
    <property type="entry name" value="N-terminal domain of ligase-like"/>
    <property type="match status" value="1"/>
</dbReference>
<gene>
    <name evidence="3" type="ordered locus">LS215_0805</name>
</gene>
<dbReference type="InterPro" id="IPR000873">
    <property type="entry name" value="AMP-dep_synth/lig_dom"/>
</dbReference>
<evidence type="ECO:0000313" key="4">
    <source>
        <dbReference type="Proteomes" id="UP000001747"/>
    </source>
</evidence>
<feature type="domain" description="AMP-dependent synthetase/ligase" evidence="1">
    <location>
        <begin position="15"/>
        <end position="339"/>
    </location>
</feature>
<evidence type="ECO:0000259" key="2">
    <source>
        <dbReference type="Pfam" id="PF13193"/>
    </source>
</evidence>
<feature type="domain" description="AMP-binding enzyme C-terminal" evidence="2">
    <location>
        <begin position="390"/>
        <end position="458"/>
    </location>
</feature>
<organism evidence="3 4">
    <name type="scientific">Saccharolobus islandicus (strain L.S.2.15 / Lassen #1)</name>
    <name type="common">Sulfolobus islandicus</name>
    <dbReference type="NCBI Taxonomy" id="429572"/>
    <lineage>
        <taxon>Archaea</taxon>
        <taxon>Thermoproteota</taxon>
        <taxon>Thermoprotei</taxon>
        <taxon>Sulfolobales</taxon>
        <taxon>Sulfolobaceae</taxon>
        <taxon>Saccharolobus</taxon>
    </lineage>
</organism>
<dbReference type="HOGENOM" id="CLU_000022_59_0_2"/>
<proteinExistence type="predicted"/>
<dbReference type="Proteomes" id="UP000001747">
    <property type="component" value="Chromosome"/>
</dbReference>
<accession>C3MN27</accession>
<dbReference type="SUPFAM" id="SSF56801">
    <property type="entry name" value="Acetyl-CoA synthetase-like"/>
    <property type="match status" value="1"/>
</dbReference>
<evidence type="ECO:0000313" key="3">
    <source>
        <dbReference type="EMBL" id="ACP34867.1"/>
    </source>
</evidence>
<sequence>MEITYVSLATLLYEKGKTNPSKAFLIGEKMLTYNDVIEEISSIASNFSPGETVVHLMYNSIPSILAYLAAFWAGSKIIALDPLTSAEDLKFILEDTKPAVVITDDEIYNREKDILKGYKVITQLQKKEEIREPYEYKDNEAGLIYYYAGIAGKTMQVLHSPRRVIKNIEESYNTSQIQEVRSVLTVPLAHVLGNSMFGITIKSGGTVYVMKKFNVKELINAIQTYRINYLSTVPMIYDSLLSENADLSSLELCISSAAPLFSNTLKSFKEKYGKDILQAYGCTECLGVTYQPKEYAGILTIGKPLPSVEIKIVKDDGKEAKIGEVGELWVKSPWVMLGYKDQSETKKVFEGDWLKTGDLVTMDERGLLYFRGVKKRMLKYKGYPIFPRDLEDILKTHEMVIDAKVLGEDESNLGQKPVAYVIVKERRSGLEEELLNFVNSKVAFYKKLKKVYIVDKLP</sequence>
<dbReference type="Pfam" id="PF00501">
    <property type="entry name" value="AMP-binding"/>
    <property type="match status" value="1"/>
</dbReference>
<dbReference type="InterPro" id="IPR042099">
    <property type="entry name" value="ANL_N_sf"/>
</dbReference>
<dbReference type="GO" id="GO:0008756">
    <property type="term" value="F:o-succinylbenzoate-CoA ligase activity"/>
    <property type="evidence" value="ECO:0007669"/>
    <property type="project" value="UniProtKB-EC"/>
</dbReference>
<dbReference type="PANTHER" id="PTHR24096">
    <property type="entry name" value="LONG-CHAIN-FATTY-ACID--COA LIGASE"/>
    <property type="match status" value="1"/>
</dbReference>
<dbReference type="AlphaFoldDB" id="C3MN27"/>